<evidence type="ECO:0000313" key="3">
    <source>
        <dbReference type="EMBL" id="CAF3646419.1"/>
    </source>
</evidence>
<dbReference type="SUPFAM" id="SSF48726">
    <property type="entry name" value="Immunoglobulin"/>
    <property type="match status" value="1"/>
</dbReference>
<reference evidence="3" key="1">
    <citation type="submission" date="2021-02" db="EMBL/GenBank/DDBJ databases">
        <authorList>
            <person name="Nowell W R."/>
        </authorList>
    </citation>
    <scope>NUCLEOTIDE SEQUENCE</scope>
</reference>
<dbReference type="EMBL" id="CAJOBD010000328">
    <property type="protein sequence ID" value="CAF3646419.1"/>
    <property type="molecule type" value="Genomic_DNA"/>
</dbReference>
<dbReference type="Proteomes" id="UP000663836">
    <property type="component" value="Unassembled WGS sequence"/>
</dbReference>
<gene>
    <name evidence="3" type="ORF">JBS370_LOCUS6100</name>
</gene>
<dbReference type="InterPro" id="IPR036179">
    <property type="entry name" value="Ig-like_dom_sf"/>
</dbReference>
<dbReference type="InterPro" id="IPR013783">
    <property type="entry name" value="Ig-like_fold"/>
</dbReference>
<feature type="domain" description="Ig-like" evidence="2">
    <location>
        <begin position="186"/>
        <end position="289"/>
    </location>
</feature>
<dbReference type="AlphaFoldDB" id="A0A818QTE8"/>
<accession>A0A818QTE8</accession>
<evidence type="ECO:0000259" key="2">
    <source>
        <dbReference type="PROSITE" id="PS50835"/>
    </source>
</evidence>
<feature type="signal peptide" evidence="1">
    <location>
        <begin position="1"/>
        <end position="25"/>
    </location>
</feature>
<feature type="chain" id="PRO_5033034601" description="Ig-like domain-containing protein" evidence="1">
    <location>
        <begin position="26"/>
        <end position="381"/>
    </location>
</feature>
<keyword evidence="1" id="KW-0732">Signal</keyword>
<protein>
    <recommendedName>
        <fullName evidence="2">Ig-like domain-containing protein</fullName>
    </recommendedName>
</protein>
<dbReference type="Gene3D" id="2.60.40.10">
    <property type="entry name" value="Immunoglobulins"/>
    <property type="match status" value="1"/>
</dbReference>
<proteinExistence type="predicted"/>
<evidence type="ECO:0000256" key="1">
    <source>
        <dbReference type="SAM" id="SignalP"/>
    </source>
</evidence>
<name>A0A818QTE8_9BILA</name>
<dbReference type="InterPro" id="IPR007110">
    <property type="entry name" value="Ig-like_dom"/>
</dbReference>
<sequence length="381" mass="43689">MIFNYQYLHLYTFILVTIFLSSSTATYCNNLTSIDDKDTPCFLEISTQNPIRLRSSSNSLILPCHVAHSKHSIIEWWYQDFQNSSNIKIYPVYTIVRPTVVRFITSAVSYLTNSNETDIADVSILLRYVNIDDSGIYQCIIRPRSSNHKNNNEDNRLEENANLRALSYHVKLTAPRLCQISLSQLPCFTNMHTTSPTIIDAYQTAFLQCVIHSYNRPVNVFWIVGNASIDNILINDYLSKNQYNGDQLRRIFPLSLFDYSIELTINSNIHERVYSCVIDGATDAESTLFTYIIHSLDLQGISEQIIKVPENETIITKQLETTTTSINSDKIIAHDDLISQEVEDLREKTSNENTETKDKKFNGNNLLEPYVIRSATLFAMF</sequence>
<feature type="domain" description="Ig-like" evidence="2">
    <location>
        <begin position="40"/>
        <end position="158"/>
    </location>
</feature>
<evidence type="ECO:0000313" key="4">
    <source>
        <dbReference type="Proteomes" id="UP000663836"/>
    </source>
</evidence>
<organism evidence="3 4">
    <name type="scientific">Rotaria sordida</name>
    <dbReference type="NCBI Taxonomy" id="392033"/>
    <lineage>
        <taxon>Eukaryota</taxon>
        <taxon>Metazoa</taxon>
        <taxon>Spiralia</taxon>
        <taxon>Gnathifera</taxon>
        <taxon>Rotifera</taxon>
        <taxon>Eurotatoria</taxon>
        <taxon>Bdelloidea</taxon>
        <taxon>Philodinida</taxon>
        <taxon>Philodinidae</taxon>
        <taxon>Rotaria</taxon>
    </lineage>
</organism>
<dbReference type="PROSITE" id="PS50835">
    <property type="entry name" value="IG_LIKE"/>
    <property type="match status" value="2"/>
</dbReference>
<comment type="caution">
    <text evidence="3">The sequence shown here is derived from an EMBL/GenBank/DDBJ whole genome shotgun (WGS) entry which is preliminary data.</text>
</comment>